<evidence type="ECO:0000256" key="3">
    <source>
        <dbReference type="ARBA" id="ARBA00023125"/>
    </source>
</evidence>
<dbReference type="CDD" id="cd12148">
    <property type="entry name" value="fungal_TF_MHR"/>
    <property type="match status" value="1"/>
</dbReference>
<dbReference type="RefSeq" id="XP_056768049.1">
    <property type="nucleotide sequence ID" value="XM_056907322.1"/>
</dbReference>
<dbReference type="GO" id="GO:0006351">
    <property type="term" value="P:DNA-templated transcription"/>
    <property type="evidence" value="ECO:0007669"/>
    <property type="project" value="InterPro"/>
</dbReference>
<name>A0AAD6G4I0_9EURO</name>
<dbReference type="SMART" id="SM00906">
    <property type="entry name" value="Fungal_trans"/>
    <property type="match status" value="1"/>
</dbReference>
<feature type="domain" description="Xylanolytic transcriptional activator regulatory" evidence="7">
    <location>
        <begin position="37"/>
        <end position="116"/>
    </location>
</feature>
<dbReference type="GeneID" id="81597565"/>
<dbReference type="AlphaFoldDB" id="A0AAD6G4I0"/>
<comment type="subcellular location">
    <subcellularLocation>
        <location evidence="1">Nucleus</location>
    </subcellularLocation>
</comment>
<dbReference type="InterPro" id="IPR007219">
    <property type="entry name" value="XnlR_reg_dom"/>
</dbReference>
<dbReference type="Pfam" id="PF04082">
    <property type="entry name" value="Fungal_trans"/>
    <property type="match status" value="1"/>
</dbReference>
<dbReference type="EMBL" id="JAPVEA010000004">
    <property type="protein sequence ID" value="KAJ5455676.1"/>
    <property type="molecule type" value="Genomic_DNA"/>
</dbReference>
<protein>
    <recommendedName>
        <fullName evidence="7">Xylanolytic transcriptional activator regulatory domain-containing protein</fullName>
    </recommendedName>
</protein>
<evidence type="ECO:0000256" key="4">
    <source>
        <dbReference type="ARBA" id="ARBA00023163"/>
    </source>
</evidence>
<dbReference type="GO" id="GO:0043565">
    <property type="term" value="F:sequence-specific DNA binding"/>
    <property type="evidence" value="ECO:0007669"/>
    <property type="project" value="TreeGrafter"/>
</dbReference>
<evidence type="ECO:0000313" key="8">
    <source>
        <dbReference type="EMBL" id="KAJ5455676.1"/>
    </source>
</evidence>
<dbReference type="GO" id="GO:0045944">
    <property type="term" value="P:positive regulation of transcription by RNA polymerase II"/>
    <property type="evidence" value="ECO:0007669"/>
    <property type="project" value="TreeGrafter"/>
</dbReference>
<accession>A0AAD6G4I0</accession>
<keyword evidence="5" id="KW-0539">Nucleus</keyword>
<keyword evidence="6" id="KW-0472">Membrane</keyword>
<evidence type="ECO:0000256" key="1">
    <source>
        <dbReference type="ARBA" id="ARBA00004123"/>
    </source>
</evidence>
<keyword evidence="6" id="KW-0812">Transmembrane</keyword>
<evidence type="ECO:0000256" key="6">
    <source>
        <dbReference type="SAM" id="Phobius"/>
    </source>
</evidence>
<dbReference type="GO" id="GO:0008270">
    <property type="term" value="F:zinc ion binding"/>
    <property type="evidence" value="ECO:0007669"/>
    <property type="project" value="InterPro"/>
</dbReference>
<evidence type="ECO:0000259" key="7">
    <source>
        <dbReference type="SMART" id="SM00906"/>
    </source>
</evidence>
<dbReference type="PANTHER" id="PTHR47540">
    <property type="entry name" value="THIAMINE REPRESSIBLE GENES REGULATORY PROTEIN THI5"/>
    <property type="match status" value="1"/>
</dbReference>
<dbReference type="GO" id="GO:0005634">
    <property type="term" value="C:nucleus"/>
    <property type="evidence" value="ECO:0007669"/>
    <property type="project" value="UniProtKB-SubCell"/>
</dbReference>
<keyword evidence="6" id="KW-1133">Transmembrane helix</keyword>
<keyword evidence="3" id="KW-0238">DNA-binding</keyword>
<reference evidence="8" key="1">
    <citation type="submission" date="2022-12" db="EMBL/GenBank/DDBJ databases">
        <authorList>
            <person name="Petersen C."/>
        </authorList>
    </citation>
    <scope>NUCLEOTIDE SEQUENCE</scope>
    <source>
        <strain evidence="8">IBT 16125</strain>
    </source>
</reference>
<sequence>MAEQTLAQETGAPSLESAQARFLTVLYLLSTSRVNQAWYNFGTTVQLVMSLGLHRKQTRPRAFASIASSVVASECSKRVLWCSFTLDEYLSLILGRPRLLREEDIDQEYPALINDEVLDNKPRQRPALQRNCLMDASVCHAKISRILARASRDLYSIKTLDKEQEVKTIAILMKQITEWQSNLPPLLGDWVCPSSLISVFRRQLTVIRLARLHAIMFVTRPLLLRDYSQHHDTDQLLREFLQTCIHTARDTLELVLDLVKYHLLFPAFWFTQYIAFNALSIVYIYLIHSKKGRIPYEWLFACDGDPKSPPIDRTMLYHLAEETQYHLGQATEMNALAWRYTVVLKALRLEANGEENETHPDDATQSQADSNEEAVAILPVEIVRAEGIPHEQHSVDWTGLWTSIMEPINSSIHGSGLSDPGIGGLLSSNGLTDELCLDFWPQLDRLPTSLLNSRNT</sequence>
<evidence type="ECO:0000256" key="5">
    <source>
        <dbReference type="ARBA" id="ARBA00023242"/>
    </source>
</evidence>
<comment type="caution">
    <text evidence="8">The sequence shown here is derived from an EMBL/GenBank/DDBJ whole genome shotgun (WGS) entry which is preliminary data.</text>
</comment>
<evidence type="ECO:0000313" key="9">
    <source>
        <dbReference type="Proteomes" id="UP001213681"/>
    </source>
</evidence>
<gene>
    <name evidence="8" type="ORF">N7458_003940</name>
</gene>
<feature type="transmembrane region" description="Helical" evidence="6">
    <location>
        <begin position="263"/>
        <end position="286"/>
    </location>
</feature>
<dbReference type="PANTHER" id="PTHR47540:SF3">
    <property type="entry name" value="ZN(II)2CYS6 TRANSCRIPTION FACTOR (EUROFUNG)"/>
    <property type="match status" value="1"/>
</dbReference>
<dbReference type="Proteomes" id="UP001213681">
    <property type="component" value="Unassembled WGS sequence"/>
</dbReference>
<keyword evidence="2" id="KW-0805">Transcription regulation</keyword>
<proteinExistence type="predicted"/>
<dbReference type="InterPro" id="IPR051711">
    <property type="entry name" value="Stress_Response_Reg"/>
</dbReference>
<keyword evidence="4" id="KW-0804">Transcription</keyword>
<organism evidence="8 9">
    <name type="scientific">Penicillium daleae</name>
    <dbReference type="NCBI Taxonomy" id="63821"/>
    <lineage>
        <taxon>Eukaryota</taxon>
        <taxon>Fungi</taxon>
        <taxon>Dikarya</taxon>
        <taxon>Ascomycota</taxon>
        <taxon>Pezizomycotina</taxon>
        <taxon>Eurotiomycetes</taxon>
        <taxon>Eurotiomycetidae</taxon>
        <taxon>Eurotiales</taxon>
        <taxon>Aspergillaceae</taxon>
        <taxon>Penicillium</taxon>
    </lineage>
</organism>
<reference evidence="8" key="2">
    <citation type="journal article" date="2023" name="IMA Fungus">
        <title>Comparative genomic study of the Penicillium genus elucidates a diverse pangenome and 15 lateral gene transfer events.</title>
        <authorList>
            <person name="Petersen C."/>
            <person name="Sorensen T."/>
            <person name="Nielsen M.R."/>
            <person name="Sondergaard T.E."/>
            <person name="Sorensen J.L."/>
            <person name="Fitzpatrick D.A."/>
            <person name="Frisvad J.C."/>
            <person name="Nielsen K.L."/>
        </authorList>
    </citation>
    <scope>NUCLEOTIDE SEQUENCE</scope>
    <source>
        <strain evidence="8">IBT 16125</strain>
    </source>
</reference>
<evidence type="ECO:0000256" key="2">
    <source>
        <dbReference type="ARBA" id="ARBA00023015"/>
    </source>
</evidence>
<keyword evidence="9" id="KW-1185">Reference proteome</keyword>